<dbReference type="EMBL" id="LAZR01026569">
    <property type="protein sequence ID" value="KKL68316.1"/>
    <property type="molecule type" value="Genomic_DNA"/>
</dbReference>
<feature type="non-terminal residue" evidence="1">
    <location>
        <position position="24"/>
    </location>
</feature>
<dbReference type="AlphaFoldDB" id="A0A0F9EQ05"/>
<accession>A0A0F9EQ05</accession>
<organism evidence="1">
    <name type="scientific">marine sediment metagenome</name>
    <dbReference type="NCBI Taxonomy" id="412755"/>
    <lineage>
        <taxon>unclassified sequences</taxon>
        <taxon>metagenomes</taxon>
        <taxon>ecological metagenomes</taxon>
    </lineage>
</organism>
<reference evidence="1" key="1">
    <citation type="journal article" date="2015" name="Nature">
        <title>Complex archaea that bridge the gap between prokaryotes and eukaryotes.</title>
        <authorList>
            <person name="Spang A."/>
            <person name="Saw J.H."/>
            <person name="Jorgensen S.L."/>
            <person name="Zaremba-Niedzwiedzka K."/>
            <person name="Martijn J."/>
            <person name="Lind A.E."/>
            <person name="van Eijk R."/>
            <person name="Schleper C."/>
            <person name="Guy L."/>
            <person name="Ettema T.J."/>
        </authorList>
    </citation>
    <scope>NUCLEOTIDE SEQUENCE</scope>
</reference>
<name>A0A0F9EQ05_9ZZZZ</name>
<sequence>MAKFTDMLVESVIVQGILTLGLWG</sequence>
<gene>
    <name evidence="1" type="ORF">LCGC14_2126160</name>
</gene>
<evidence type="ECO:0000313" key="1">
    <source>
        <dbReference type="EMBL" id="KKL68316.1"/>
    </source>
</evidence>
<protein>
    <submittedName>
        <fullName evidence="1">Uncharacterized protein</fullName>
    </submittedName>
</protein>
<proteinExistence type="predicted"/>
<comment type="caution">
    <text evidence="1">The sequence shown here is derived from an EMBL/GenBank/DDBJ whole genome shotgun (WGS) entry which is preliminary data.</text>
</comment>